<dbReference type="Proteomes" id="UP000824988">
    <property type="component" value="Chromosome"/>
</dbReference>
<dbReference type="GO" id="GO:0004739">
    <property type="term" value="F:pyruvate dehydrogenase (acetyl-transferring) activity"/>
    <property type="evidence" value="ECO:0007669"/>
    <property type="project" value="TreeGrafter"/>
</dbReference>
<gene>
    <name evidence="5" type="ORF">MoryE10_12330</name>
</gene>
<keyword evidence="3" id="KW-0472">Membrane</keyword>
<keyword evidence="6" id="KW-1185">Reference proteome</keyword>
<dbReference type="InterPro" id="IPR001017">
    <property type="entry name" value="DH_E1"/>
</dbReference>
<name>A0A8D4VN96_9GAMM</name>
<dbReference type="RefSeq" id="WP_221048554.1">
    <property type="nucleotide sequence ID" value="NZ_AP019782.1"/>
</dbReference>
<evidence type="ECO:0000256" key="2">
    <source>
        <dbReference type="ARBA" id="ARBA00023052"/>
    </source>
</evidence>
<evidence type="ECO:0000259" key="4">
    <source>
        <dbReference type="Pfam" id="PF00676"/>
    </source>
</evidence>
<sequence length="313" mass="33845">MNPFDLYRQMLRIRRIEEAIADRYPAQEMRCPVHLSIGQEAVAVGVCAALEQRDGVFSGHRAHAHYLAKGGDLTAMLAEIYGLDAGCCHGVGGSMHMIDLRAGFLGAVPIVGATLPLAVGAAWAARLRGEDKVVAVFFGDGTFEEGVVHESVNFAVLHSLPVLFVCENNLYACYTRLPDRQPPRPIHGVAAAHGCITLTADGNDVEAVHQAARTAVGQLRSGSKPYFLECATYRWREHCGPELDDHLGYRPAGERQDWEAHCPLRRLAPRLSAGGTDLDRLESEVAAEIESAFAAALASPPPRPADLPGYLYA</sequence>
<comment type="cofactor">
    <cofactor evidence="1">
        <name>thiamine diphosphate</name>
        <dbReference type="ChEBI" id="CHEBI:58937"/>
    </cofactor>
</comment>
<dbReference type="PANTHER" id="PTHR11516">
    <property type="entry name" value="PYRUVATE DEHYDROGENASE E1 COMPONENT, ALPHA SUBUNIT BACTERIAL AND ORGANELLAR"/>
    <property type="match status" value="1"/>
</dbReference>
<keyword evidence="3" id="KW-1133">Transmembrane helix</keyword>
<keyword evidence="2" id="KW-0786">Thiamine pyrophosphate</keyword>
<keyword evidence="3" id="KW-0812">Transmembrane</keyword>
<organism evidence="5 6">
    <name type="scientific">Methylogaea oryzae</name>
    <dbReference type="NCBI Taxonomy" id="1295382"/>
    <lineage>
        <taxon>Bacteria</taxon>
        <taxon>Pseudomonadati</taxon>
        <taxon>Pseudomonadota</taxon>
        <taxon>Gammaproteobacteria</taxon>
        <taxon>Methylococcales</taxon>
        <taxon>Methylococcaceae</taxon>
        <taxon>Methylogaea</taxon>
    </lineage>
</organism>
<dbReference type="KEGG" id="moz:MoryE10_12330"/>
<dbReference type="InterPro" id="IPR050642">
    <property type="entry name" value="PDH_E1_Alpha_Subunit"/>
</dbReference>
<dbReference type="EMBL" id="AP019782">
    <property type="protein sequence ID" value="BBL70627.1"/>
    <property type="molecule type" value="Genomic_DNA"/>
</dbReference>
<evidence type="ECO:0000256" key="3">
    <source>
        <dbReference type="SAM" id="Phobius"/>
    </source>
</evidence>
<dbReference type="CDD" id="cd02000">
    <property type="entry name" value="TPP_E1_PDC_ADC_BCADC"/>
    <property type="match status" value="1"/>
</dbReference>
<dbReference type="AlphaFoldDB" id="A0A8D4VN96"/>
<dbReference type="GO" id="GO:0006086">
    <property type="term" value="P:pyruvate decarboxylation to acetyl-CoA"/>
    <property type="evidence" value="ECO:0007669"/>
    <property type="project" value="TreeGrafter"/>
</dbReference>
<evidence type="ECO:0000256" key="1">
    <source>
        <dbReference type="ARBA" id="ARBA00001964"/>
    </source>
</evidence>
<protein>
    <submittedName>
        <fullName evidence="5">Acetoin dehydrogenase</fullName>
    </submittedName>
</protein>
<feature type="domain" description="Dehydrogenase E1 component" evidence="4">
    <location>
        <begin position="9"/>
        <end position="304"/>
    </location>
</feature>
<reference evidence="5" key="1">
    <citation type="submission" date="2019-06" db="EMBL/GenBank/DDBJ databases">
        <title>Complete genome sequence of Methylogaea oryzae strain JCM16910.</title>
        <authorList>
            <person name="Asakawa S."/>
        </authorList>
    </citation>
    <scope>NUCLEOTIDE SEQUENCE</scope>
    <source>
        <strain evidence="5">E10</strain>
    </source>
</reference>
<evidence type="ECO:0000313" key="6">
    <source>
        <dbReference type="Proteomes" id="UP000824988"/>
    </source>
</evidence>
<accession>A0A8D4VN96</accession>
<proteinExistence type="predicted"/>
<feature type="transmembrane region" description="Helical" evidence="3">
    <location>
        <begin position="104"/>
        <end position="125"/>
    </location>
</feature>
<evidence type="ECO:0000313" key="5">
    <source>
        <dbReference type="EMBL" id="BBL70627.1"/>
    </source>
</evidence>
<dbReference type="Pfam" id="PF00676">
    <property type="entry name" value="E1_dh"/>
    <property type="match status" value="1"/>
</dbReference>
<dbReference type="PANTHER" id="PTHR11516:SF60">
    <property type="entry name" value="PYRUVATE DEHYDROGENASE E1 COMPONENT SUBUNIT ALPHA"/>
    <property type="match status" value="1"/>
</dbReference>